<dbReference type="InterPro" id="IPR052901">
    <property type="entry name" value="Bact_TGase-like"/>
</dbReference>
<keyword evidence="5" id="KW-1185">Reference proteome</keyword>
<keyword evidence="2" id="KW-0812">Transmembrane</keyword>
<dbReference type="PANTHER" id="PTHR42736">
    <property type="entry name" value="PROTEIN-GLUTAMINE GAMMA-GLUTAMYLTRANSFERASE"/>
    <property type="match status" value="1"/>
</dbReference>
<accession>A0A846Z522</accession>
<keyword evidence="2" id="KW-1133">Transmembrane helix</keyword>
<dbReference type="Proteomes" id="UP000579250">
    <property type="component" value="Unassembled WGS sequence"/>
</dbReference>
<dbReference type="Pfam" id="PF11992">
    <property type="entry name" value="TgpA_N"/>
    <property type="match status" value="1"/>
</dbReference>
<dbReference type="SMART" id="SM00460">
    <property type="entry name" value="TGc"/>
    <property type="match status" value="1"/>
</dbReference>
<dbReference type="InterPro" id="IPR025403">
    <property type="entry name" value="TgpA-like_C"/>
</dbReference>
<dbReference type="RefSeq" id="WP_157438257.1">
    <property type="nucleotide sequence ID" value="NZ_JAAXPI010000044.1"/>
</dbReference>
<dbReference type="InterPro" id="IPR038765">
    <property type="entry name" value="Papain-like_cys_pep_sf"/>
</dbReference>
<feature type="region of interest" description="Disordered" evidence="1">
    <location>
        <begin position="520"/>
        <end position="575"/>
    </location>
</feature>
<reference evidence="4 5" key="1">
    <citation type="submission" date="2020-04" db="EMBL/GenBank/DDBJ databases">
        <title>MicrobeNet Type strains.</title>
        <authorList>
            <person name="Nicholson A.C."/>
        </authorList>
    </citation>
    <scope>NUCLEOTIDE SEQUENCE [LARGE SCALE GENOMIC DNA]</scope>
    <source>
        <strain evidence="4 5">ATCC BAA-277</strain>
    </source>
</reference>
<evidence type="ECO:0000313" key="5">
    <source>
        <dbReference type="Proteomes" id="UP000579250"/>
    </source>
</evidence>
<dbReference type="EMBL" id="JAAXPI010000044">
    <property type="protein sequence ID" value="NKZ06947.1"/>
    <property type="molecule type" value="Genomic_DNA"/>
</dbReference>
<feature type="compositionally biased region" description="Polar residues" evidence="1">
    <location>
        <begin position="545"/>
        <end position="561"/>
    </location>
</feature>
<feature type="transmembrane region" description="Helical" evidence="2">
    <location>
        <begin position="166"/>
        <end position="185"/>
    </location>
</feature>
<dbReference type="AlphaFoldDB" id="A0A846Z522"/>
<proteinExistence type="predicted"/>
<feature type="transmembrane region" description="Helical" evidence="2">
    <location>
        <begin position="30"/>
        <end position="50"/>
    </location>
</feature>
<keyword evidence="2" id="KW-0472">Membrane</keyword>
<evidence type="ECO:0000256" key="1">
    <source>
        <dbReference type="SAM" id="MobiDB-lite"/>
    </source>
</evidence>
<dbReference type="Pfam" id="PF13559">
    <property type="entry name" value="DUF4129"/>
    <property type="match status" value="1"/>
</dbReference>
<dbReference type="InterPro" id="IPR002931">
    <property type="entry name" value="Transglutaminase-like"/>
</dbReference>
<evidence type="ECO:0000259" key="3">
    <source>
        <dbReference type="SMART" id="SM00460"/>
    </source>
</evidence>
<feature type="transmembrane region" description="Helical" evidence="2">
    <location>
        <begin position="57"/>
        <end position="79"/>
    </location>
</feature>
<evidence type="ECO:0000313" key="4">
    <source>
        <dbReference type="EMBL" id="NKZ06947.1"/>
    </source>
</evidence>
<dbReference type="InterPro" id="IPR021878">
    <property type="entry name" value="TgpA_N"/>
</dbReference>
<name>A0A846Z522_9ACTN</name>
<sequence>MTRYASLAVTACLAAVAGLSFQRVFGLGPVIPVAAVAAAVPTAVAGLLSGPRRKGPWPLWISLVLTVLAWAGTVSVTVLRPALGAGTLPQTLREGVLSSWKAILTTLLPAPAEPEFLVLVSVVVWLAAFASAELALRTPLRAAPAVPALGVWAVALLLGVDGPGSNMPLAAATAVLIAVLVLVRADGPDAGVAWRPLAAGVPAAAVLGALAFAAGPFVPVSAAPYDPREQVRAPAPQQRDGVSPLDRVGGWLLSPGQVMFTVGPGGTAAERLAVLAEFDGVTWSSTARFVPTGSRVPEGPKPDRSHEIAQRVTIRELTGVWVPAPDRPRQVDGLPVLVDPGSGALAAARPLRAGQTYRVDSAVPEWTADDLAGAGVATDAEAKAARRLPWGPGATRPPVQVAEFRRFAQAATPGARTPLQKAAMLADYLKVYAKYDVTAPPGHGYRQIDYFLGQGRRGTPEHFATAYALLARTLGLPSRVVVGFEGGQRVGGTVQVRSGDVMVWPEIKFDRLGWIRFNPLPDSARPSKNNQGVAAGETEQKLEQAQKSAASQQRDQGPAKTTRQEARKPAPADGSPTPWWVFTSIGLGALVVGYLCAVLLAPALRRRRRRTGTPAARITGAWHQALDHLADVGLSTARTLTAHEVAHFGASRIGDAARGHLDPLADLVNRSRFAASRPDPRDADRAWHHADELGRLVTAEAGRLRRLRRRLHPRSLRRRAVRTPAVKAPAVKAPAVKAPAVKAPAR</sequence>
<gene>
    <name evidence="4" type="ORF">HGB48_24875</name>
</gene>
<feature type="transmembrane region" description="Helical" evidence="2">
    <location>
        <begin position="143"/>
        <end position="160"/>
    </location>
</feature>
<feature type="domain" description="Transglutaminase-like" evidence="3">
    <location>
        <begin position="452"/>
        <end position="521"/>
    </location>
</feature>
<dbReference type="Pfam" id="PF01841">
    <property type="entry name" value="Transglut_core"/>
    <property type="match status" value="1"/>
</dbReference>
<feature type="transmembrane region" description="Helical" evidence="2">
    <location>
        <begin position="197"/>
        <end position="218"/>
    </location>
</feature>
<feature type="region of interest" description="Disordered" evidence="1">
    <location>
        <begin position="722"/>
        <end position="746"/>
    </location>
</feature>
<feature type="transmembrane region" description="Helical" evidence="2">
    <location>
        <begin position="579"/>
        <end position="601"/>
    </location>
</feature>
<feature type="transmembrane region" description="Helical" evidence="2">
    <location>
        <begin position="116"/>
        <end position="136"/>
    </location>
</feature>
<evidence type="ECO:0000256" key="2">
    <source>
        <dbReference type="SAM" id="Phobius"/>
    </source>
</evidence>
<dbReference type="Gene3D" id="3.10.620.30">
    <property type="match status" value="1"/>
</dbReference>
<protein>
    <submittedName>
        <fullName evidence="4">DUF4129 domain-containing protein</fullName>
    </submittedName>
</protein>
<organism evidence="4 5">
    <name type="scientific">Actinomadura latina</name>
    <dbReference type="NCBI Taxonomy" id="163603"/>
    <lineage>
        <taxon>Bacteria</taxon>
        <taxon>Bacillati</taxon>
        <taxon>Actinomycetota</taxon>
        <taxon>Actinomycetes</taxon>
        <taxon>Streptosporangiales</taxon>
        <taxon>Thermomonosporaceae</taxon>
        <taxon>Actinomadura</taxon>
    </lineage>
</organism>
<dbReference type="SUPFAM" id="SSF54001">
    <property type="entry name" value="Cysteine proteinases"/>
    <property type="match status" value="1"/>
</dbReference>
<comment type="caution">
    <text evidence="4">The sequence shown here is derived from an EMBL/GenBank/DDBJ whole genome shotgun (WGS) entry which is preliminary data.</text>
</comment>
<dbReference type="PANTHER" id="PTHR42736:SF1">
    <property type="entry name" value="PROTEIN-GLUTAMINE GAMMA-GLUTAMYLTRANSFERASE"/>
    <property type="match status" value="1"/>
</dbReference>